<accession>A0A645FM46</accession>
<reference evidence="1" key="1">
    <citation type="submission" date="2019-08" db="EMBL/GenBank/DDBJ databases">
        <authorList>
            <person name="Kucharzyk K."/>
            <person name="Murdoch R.W."/>
            <person name="Higgins S."/>
            <person name="Loffler F."/>
        </authorList>
    </citation>
    <scope>NUCLEOTIDE SEQUENCE</scope>
</reference>
<proteinExistence type="predicted"/>
<protein>
    <submittedName>
        <fullName evidence="1">Uncharacterized protein</fullName>
    </submittedName>
</protein>
<comment type="caution">
    <text evidence="1">The sequence shown here is derived from an EMBL/GenBank/DDBJ whole genome shotgun (WGS) entry which is preliminary data.</text>
</comment>
<gene>
    <name evidence="1" type="ORF">SDC9_160584</name>
</gene>
<evidence type="ECO:0000313" key="1">
    <source>
        <dbReference type="EMBL" id="MPN13263.1"/>
    </source>
</evidence>
<name>A0A645FM46_9ZZZZ</name>
<organism evidence="1">
    <name type="scientific">bioreactor metagenome</name>
    <dbReference type="NCBI Taxonomy" id="1076179"/>
    <lineage>
        <taxon>unclassified sequences</taxon>
        <taxon>metagenomes</taxon>
        <taxon>ecological metagenomes</taxon>
    </lineage>
</organism>
<sequence>MQIGVGFLRPVGDVAAPAEPKPAGLLQRFPERHGQASGRLFAWVGHAIGYDNKAAHQITLLHGFDNAMAALITPTIE</sequence>
<dbReference type="EMBL" id="VSSQ01059755">
    <property type="protein sequence ID" value="MPN13263.1"/>
    <property type="molecule type" value="Genomic_DNA"/>
</dbReference>
<dbReference type="AlphaFoldDB" id="A0A645FM46"/>